<organism evidence="1">
    <name type="scientific">Cladocopium goreaui</name>
    <dbReference type="NCBI Taxonomy" id="2562237"/>
    <lineage>
        <taxon>Eukaryota</taxon>
        <taxon>Sar</taxon>
        <taxon>Alveolata</taxon>
        <taxon>Dinophyceae</taxon>
        <taxon>Suessiales</taxon>
        <taxon>Symbiodiniaceae</taxon>
        <taxon>Cladocopium</taxon>
    </lineage>
</organism>
<comment type="caution">
    <text evidence="1">The sequence shown here is derived from an EMBL/GenBank/DDBJ whole genome shotgun (WGS) entry which is preliminary data.</text>
</comment>
<dbReference type="AlphaFoldDB" id="A0A9P1BX18"/>
<dbReference type="EMBL" id="CAMXCT030000511">
    <property type="protein sequence ID" value="CAL4767063.1"/>
    <property type="molecule type" value="Genomic_DNA"/>
</dbReference>
<dbReference type="EMBL" id="CAMXCT020000511">
    <property type="protein sequence ID" value="CAL1133126.1"/>
    <property type="molecule type" value="Genomic_DNA"/>
</dbReference>
<dbReference type="EMBL" id="CAMXCT010000511">
    <property type="protein sequence ID" value="CAI3979751.1"/>
    <property type="molecule type" value="Genomic_DNA"/>
</dbReference>
<accession>A0A9P1BX18</accession>
<sequence>MGIESLETQDRSLILQVQDIFKKEVELAAVSEDVAKLAPKAHDRFESCVPIDSSSNMLDVTVQRTDLNQSSGLGSDAMTCNDDTDVALFWPKDTAPFYEVQCCPAKEKFCAGCAKMNSGVGFGGNMSKE</sequence>
<dbReference type="Proteomes" id="UP001152797">
    <property type="component" value="Unassembled WGS sequence"/>
</dbReference>
<evidence type="ECO:0000313" key="3">
    <source>
        <dbReference type="Proteomes" id="UP001152797"/>
    </source>
</evidence>
<reference evidence="2" key="2">
    <citation type="submission" date="2024-04" db="EMBL/GenBank/DDBJ databases">
        <authorList>
            <person name="Chen Y."/>
            <person name="Shah S."/>
            <person name="Dougan E. K."/>
            <person name="Thang M."/>
            <person name="Chan C."/>
        </authorList>
    </citation>
    <scope>NUCLEOTIDE SEQUENCE [LARGE SCALE GENOMIC DNA]</scope>
</reference>
<proteinExistence type="predicted"/>
<reference evidence="1" key="1">
    <citation type="submission" date="2022-10" db="EMBL/GenBank/DDBJ databases">
        <authorList>
            <person name="Chen Y."/>
            <person name="Dougan E. K."/>
            <person name="Chan C."/>
            <person name="Rhodes N."/>
            <person name="Thang M."/>
        </authorList>
    </citation>
    <scope>NUCLEOTIDE SEQUENCE</scope>
</reference>
<keyword evidence="3" id="KW-1185">Reference proteome</keyword>
<name>A0A9P1BX18_9DINO</name>
<evidence type="ECO:0000313" key="2">
    <source>
        <dbReference type="EMBL" id="CAL1133126.1"/>
    </source>
</evidence>
<protein>
    <submittedName>
        <fullName evidence="1">Uncharacterized protein</fullName>
    </submittedName>
</protein>
<gene>
    <name evidence="1" type="ORF">C1SCF055_LOCUS7685</name>
</gene>
<evidence type="ECO:0000313" key="1">
    <source>
        <dbReference type="EMBL" id="CAI3979751.1"/>
    </source>
</evidence>